<dbReference type="Proteomes" id="UP000552097">
    <property type="component" value="Unassembled WGS sequence"/>
</dbReference>
<protein>
    <submittedName>
        <fullName evidence="5">Glycosyltransferase involved in cell wall biosynthesis</fullName>
    </submittedName>
</protein>
<accession>A0A7W9M6C4</accession>
<dbReference type="PANTHER" id="PTHR46401:SF2">
    <property type="entry name" value="GLYCOSYLTRANSFERASE WBBK-RELATED"/>
    <property type="match status" value="1"/>
</dbReference>
<gene>
    <name evidence="5" type="ORF">F4560_008686</name>
</gene>
<sequence>MSGNGLRVALLCYRGAPHCGGQGVYVRHLSRELTALGHRVEVIAGPPYPRLDRGVRLTRLPGLELFAEPNPFRKPALRELRRVGDWVEYLDWRLRGRYSEPLAFSLRALAYLRSRRHEFDVVHDNQGLGYGLLGVPALGLPLVATVHHPITIDRDLTLQSAEGEAARGARRWYGFTAMQHRVARTLPAVLTVSTAARVEITRCMGVPDRRISVVHPGVDRGVFFVDSDVRRVPGRIVTTASADVPLKGLRHLVAALPDVPDAELVVVGRISPTSPTLHLISELGLRDRVTVRTGLDDVELADLLRSAQVVCVPSLFEGFALPAVEAMACGTPLVTTTAGALPEVVGAHGECALLVPPADPAALAKQLRVLLEDDVLRTAMGTRAAARSERFSWTATAAATADVYRALVHNNRKNGATC</sequence>
<keyword evidence="2 5" id="KW-0808">Transferase</keyword>
<feature type="domain" description="Glycosyl transferase family 1" evidence="3">
    <location>
        <begin position="235"/>
        <end position="385"/>
    </location>
</feature>
<organism evidence="5 6">
    <name type="scientific">Saccharothrix ecbatanensis</name>
    <dbReference type="NCBI Taxonomy" id="1105145"/>
    <lineage>
        <taxon>Bacteria</taxon>
        <taxon>Bacillati</taxon>
        <taxon>Actinomycetota</taxon>
        <taxon>Actinomycetes</taxon>
        <taxon>Pseudonocardiales</taxon>
        <taxon>Pseudonocardiaceae</taxon>
        <taxon>Saccharothrix</taxon>
    </lineage>
</organism>
<evidence type="ECO:0000259" key="4">
    <source>
        <dbReference type="Pfam" id="PF13439"/>
    </source>
</evidence>
<dbReference type="SUPFAM" id="SSF53756">
    <property type="entry name" value="UDP-Glycosyltransferase/glycogen phosphorylase"/>
    <property type="match status" value="1"/>
</dbReference>
<keyword evidence="1" id="KW-0328">Glycosyltransferase</keyword>
<feature type="domain" description="Glycosyltransferase subfamily 4-like N-terminal" evidence="4">
    <location>
        <begin position="20"/>
        <end position="219"/>
    </location>
</feature>
<proteinExistence type="predicted"/>
<evidence type="ECO:0000259" key="3">
    <source>
        <dbReference type="Pfam" id="PF00534"/>
    </source>
</evidence>
<dbReference type="CDD" id="cd03801">
    <property type="entry name" value="GT4_PimA-like"/>
    <property type="match status" value="1"/>
</dbReference>
<dbReference type="GO" id="GO:0016757">
    <property type="term" value="F:glycosyltransferase activity"/>
    <property type="evidence" value="ECO:0007669"/>
    <property type="project" value="UniProtKB-KW"/>
</dbReference>
<dbReference type="InterPro" id="IPR028098">
    <property type="entry name" value="Glyco_trans_4-like_N"/>
</dbReference>
<evidence type="ECO:0000313" key="6">
    <source>
        <dbReference type="Proteomes" id="UP000552097"/>
    </source>
</evidence>
<keyword evidence="6" id="KW-1185">Reference proteome</keyword>
<dbReference type="PANTHER" id="PTHR46401">
    <property type="entry name" value="GLYCOSYLTRANSFERASE WBBK-RELATED"/>
    <property type="match status" value="1"/>
</dbReference>
<evidence type="ECO:0000256" key="1">
    <source>
        <dbReference type="ARBA" id="ARBA00022676"/>
    </source>
</evidence>
<reference evidence="5 6" key="1">
    <citation type="submission" date="2020-08" db="EMBL/GenBank/DDBJ databases">
        <title>Sequencing the genomes of 1000 actinobacteria strains.</title>
        <authorList>
            <person name="Klenk H.-P."/>
        </authorList>
    </citation>
    <scope>NUCLEOTIDE SEQUENCE [LARGE SCALE GENOMIC DNA]</scope>
    <source>
        <strain evidence="5 6">DSM 45486</strain>
    </source>
</reference>
<evidence type="ECO:0000313" key="5">
    <source>
        <dbReference type="EMBL" id="MBB5808918.1"/>
    </source>
</evidence>
<dbReference type="InterPro" id="IPR001296">
    <property type="entry name" value="Glyco_trans_1"/>
</dbReference>
<comment type="caution">
    <text evidence="5">The sequence shown here is derived from an EMBL/GenBank/DDBJ whole genome shotgun (WGS) entry which is preliminary data.</text>
</comment>
<dbReference type="Gene3D" id="3.40.50.2000">
    <property type="entry name" value="Glycogen Phosphorylase B"/>
    <property type="match status" value="2"/>
</dbReference>
<name>A0A7W9M6C4_9PSEU</name>
<dbReference type="Pfam" id="PF13439">
    <property type="entry name" value="Glyco_transf_4"/>
    <property type="match status" value="1"/>
</dbReference>
<dbReference type="GO" id="GO:0009103">
    <property type="term" value="P:lipopolysaccharide biosynthetic process"/>
    <property type="evidence" value="ECO:0007669"/>
    <property type="project" value="TreeGrafter"/>
</dbReference>
<dbReference type="EMBL" id="JACHMO010000001">
    <property type="protein sequence ID" value="MBB5808918.1"/>
    <property type="molecule type" value="Genomic_DNA"/>
</dbReference>
<dbReference type="RefSeq" id="WP_184928750.1">
    <property type="nucleotide sequence ID" value="NZ_JACHMO010000001.1"/>
</dbReference>
<dbReference type="Pfam" id="PF00534">
    <property type="entry name" value="Glycos_transf_1"/>
    <property type="match status" value="1"/>
</dbReference>
<dbReference type="AlphaFoldDB" id="A0A7W9M6C4"/>
<evidence type="ECO:0000256" key="2">
    <source>
        <dbReference type="ARBA" id="ARBA00022679"/>
    </source>
</evidence>